<protein>
    <recommendedName>
        <fullName evidence="4">PorT family protein</fullName>
    </recommendedName>
</protein>
<evidence type="ECO:0000313" key="3">
    <source>
        <dbReference type="Proteomes" id="UP001500067"/>
    </source>
</evidence>
<feature type="signal peptide" evidence="1">
    <location>
        <begin position="1"/>
        <end position="18"/>
    </location>
</feature>
<name>A0ABP8NPG6_9BACT</name>
<evidence type="ECO:0000313" key="2">
    <source>
        <dbReference type="EMBL" id="GAA4470259.1"/>
    </source>
</evidence>
<reference evidence="3" key="1">
    <citation type="journal article" date="2019" name="Int. J. Syst. Evol. Microbiol.">
        <title>The Global Catalogue of Microorganisms (GCM) 10K type strain sequencing project: providing services to taxonomists for standard genome sequencing and annotation.</title>
        <authorList>
            <consortium name="The Broad Institute Genomics Platform"/>
            <consortium name="The Broad Institute Genome Sequencing Center for Infectious Disease"/>
            <person name="Wu L."/>
            <person name="Ma J."/>
        </authorList>
    </citation>
    <scope>NUCLEOTIDE SEQUENCE [LARGE SCALE GENOMIC DNA]</scope>
    <source>
        <strain evidence="3">JCM 32105</strain>
    </source>
</reference>
<dbReference type="EMBL" id="BAABFA010000024">
    <property type="protein sequence ID" value="GAA4470259.1"/>
    <property type="molecule type" value="Genomic_DNA"/>
</dbReference>
<dbReference type="Proteomes" id="UP001500067">
    <property type="component" value="Unassembled WGS sequence"/>
</dbReference>
<evidence type="ECO:0008006" key="4">
    <source>
        <dbReference type="Google" id="ProtNLM"/>
    </source>
</evidence>
<evidence type="ECO:0000256" key="1">
    <source>
        <dbReference type="SAM" id="SignalP"/>
    </source>
</evidence>
<feature type="chain" id="PRO_5046415856" description="PorT family protein" evidence="1">
    <location>
        <begin position="19"/>
        <end position="261"/>
    </location>
</feature>
<accession>A0ABP8NPG6</accession>
<organism evidence="2 3">
    <name type="scientific">Nemorincola caseinilytica</name>
    <dbReference type="NCBI Taxonomy" id="2054315"/>
    <lineage>
        <taxon>Bacteria</taxon>
        <taxon>Pseudomonadati</taxon>
        <taxon>Bacteroidota</taxon>
        <taxon>Chitinophagia</taxon>
        <taxon>Chitinophagales</taxon>
        <taxon>Chitinophagaceae</taxon>
        <taxon>Nemorincola</taxon>
    </lineage>
</organism>
<comment type="caution">
    <text evidence="2">The sequence shown here is derived from an EMBL/GenBank/DDBJ whole genome shotgun (WGS) entry which is preliminary data.</text>
</comment>
<gene>
    <name evidence="2" type="ORF">GCM10023093_31210</name>
</gene>
<proteinExistence type="predicted"/>
<sequence>MKHIILIALLFCSVGAHAQADLFGPSESKEARSGVLLNGNASFDFPAGDMADRFSNSWRLGPALLYKTKSNWLFGTKFDFIVGRNVNEDSLFINVADKYYTSKKNLYEFINNSGQRIGVPVYERGYAVGLSAGKIFSRSKDHPDNGVVVLTTAGFIQHRINIYDKDKTVEQVRGKYAKGYDRLTNGAFIEQYIGYIYFARNKLINFSLGADVLVGFTQGRREFLYDVMRPDNAKRLDVLFGLRGGWYIPIYNRKSEDLMFE</sequence>
<keyword evidence="3" id="KW-1185">Reference proteome</keyword>
<keyword evidence="1" id="KW-0732">Signal</keyword>
<dbReference type="RefSeq" id="WP_345085384.1">
    <property type="nucleotide sequence ID" value="NZ_BAABFA010000024.1"/>
</dbReference>